<sequence length="336" mass="35850">MQKTIIVTGPDLASSATKLLQQQGFTLVHTAPYSQEEELLQLVEQHHPVGIISRMGKITAKVIDAALPNLKVIAKHGVGVDNIDIQTAAERNIPVVVASGANAVSVAEHTIALLLTVTKQILPLDDSLRCGRWEKPGFSGYEVSGKNMGLLGMGSIAQETARIAKGLNINLFGYDPYAEDALFEQFSVQRCATVDELLANSQILSLHSPLTEETRQIINQDSIAKLPAGSFIINTARGGLIDELALVAAIESKHLAGAGLDTFAVEPPAADHPFFQHNNIVVTPHIAGVTNEGSTRVSISAAEGILTITAGEKLPAHRVINRKLMASPQDFVQNGE</sequence>
<dbReference type="GO" id="GO:0051287">
    <property type="term" value="F:NAD binding"/>
    <property type="evidence" value="ECO:0007669"/>
    <property type="project" value="InterPro"/>
</dbReference>
<evidence type="ECO:0000259" key="5">
    <source>
        <dbReference type="Pfam" id="PF00389"/>
    </source>
</evidence>
<dbReference type="AlphaFoldDB" id="A0A975U8K7"/>
<accession>A0A975U8K7</accession>
<dbReference type="InterPro" id="IPR029753">
    <property type="entry name" value="D-isomer_DH_CS"/>
</dbReference>
<feature type="domain" description="D-isomer specific 2-hydroxyacid dehydrogenase catalytic" evidence="5">
    <location>
        <begin position="11"/>
        <end position="315"/>
    </location>
</feature>
<dbReference type="Pfam" id="PF00389">
    <property type="entry name" value="2-Hacid_dh"/>
    <property type="match status" value="1"/>
</dbReference>
<reference evidence="7" key="1">
    <citation type="submission" date="2021-06" db="EMBL/GenBank/DDBJ databases">
        <title>Vibrio nov. sp., novel gut bacterium isolated from Yellow Sea oyster.</title>
        <authorList>
            <person name="Muhammad N."/>
            <person name="Nguyen T.H."/>
            <person name="Lee Y.-J."/>
            <person name="Ko J."/>
            <person name="Kim S.-G."/>
        </authorList>
    </citation>
    <scope>NUCLEOTIDE SEQUENCE</scope>
    <source>
        <strain evidence="7">OG9-811</strain>
    </source>
</reference>
<keyword evidence="2 4" id="KW-0560">Oxidoreductase</keyword>
<keyword evidence="8" id="KW-1185">Reference proteome</keyword>
<evidence type="ECO:0000256" key="1">
    <source>
        <dbReference type="ARBA" id="ARBA00005854"/>
    </source>
</evidence>
<protein>
    <submittedName>
        <fullName evidence="7">Hydroxyacid dehydrogenase</fullName>
    </submittedName>
</protein>
<gene>
    <name evidence="7" type="ORF">KNV97_14065</name>
</gene>
<dbReference type="Pfam" id="PF02826">
    <property type="entry name" value="2-Hacid_dh_C"/>
    <property type="match status" value="1"/>
</dbReference>
<dbReference type="InterPro" id="IPR006140">
    <property type="entry name" value="D-isomer_DH_NAD-bd"/>
</dbReference>
<dbReference type="GO" id="GO:0047545">
    <property type="term" value="F:(S)-2-hydroxyglutarate dehydrogenase activity"/>
    <property type="evidence" value="ECO:0007669"/>
    <property type="project" value="UniProtKB-ARBA"/>
</dbReference>
<evidence type="ECO:0000256" key="2">
    <source>
        <dbReference type="ARBA" id="ARBA00023002"/>
    </source>
</evidence>
<evidence type="ECO:0000256" key="4">
    <source>
        <dbReference type="RuleBase" id="RU003719"/>
    </source>
</evidence>
<organism evidence="7 8">
    <name type="scientific">Vibrio ostreae</name>
    <dbReference type="NCBI Taxonomy" id="2841925"/>
    <lineage>
        <taxon>Bacteria</taxon>
        <taxon>Pseudomonadati</taxon>
        <taxon>Pseudomonadota</taxon>
        <taxon>Gammaproteobacteria</taxon>
        <taxon>Vibrionales</taxon>
        <taxon>Vibrionaceae</taxon>
        <taxon>Vibrio</taxon>
    </lineage>
</organism>
<dbReference type="PANTHER" id="PTHR42938:SF9">
    <property type="entry name" value="FORMATE DEHYDROGENASE 1"/>
    <property type="match status" value="1"/>
</dbReference>
<proteinExistence type="inferred from homology"/>
<comment type="similarity">
    <text evidence="1 4">Belongs to the D-isomer specific 2-hydroxyacid dehydrogenase family.</text>
</comment>
<evidence type="ECO:0000313" key="8">
    <source>
        <dbReference type="Proteomes" id="UP000694232"/>
    </source>
</evidence>
<dbReference type="EMBL" id="CP076643">
    <property type="protein sequence ID" value="QXO16611.1"/>
    <property type="molecule type" value="Genomic_DNA"/>
</dbReference>
<dbReference type="PANTHER" id="PTHR42938">
    <property type="entry name" value="FORMATE DEHYDROGENASE 1"/>
    <property type="match status" value="1"/>
</dbReference>
<dbReference type="FunFam" id="3.40.50.720:FF:000041">
    <property type="entry name" value="D-3-phosphoglycerate dehydrogenase"/>
    <property type="match status" value="1"/>
</dbReference>
<keyword evidence="3" id="KW-0520">NAD</keyword>
<evidence type="ECO:0000259" key="6">
    <source>
        <dbReference type="Pfam" id="PF02826"/>
    </source>
</evidence>
<name>A0A975U8K7_9VIBR</name>
<dbReference type="RefSeq" id="WP_218562159.1">
    <property type="nucleotide sequence ID" value="NZ_CP076643.1"/>
</dbReference>
<dbReference type="KEGG" id="vos:KNV97_14065"/>
<dbReference type="Proteomes" id="UP000694232">
    <property type="component" value="Chromosome 1"/>
</dbReference>
<feature type="domain" description="D-isomer specific 2-hydroxyacid dehydrogenase NAD-binding" evidence="6">
    <location>
        <begin position="111"/>
        <end position="287"/>
    </location>
</feature>
<evidence type="ECO:0000256" key="3">
    <source>
        <dbReference type="ARBA" id="ARBA00023027"/>
    </source>
</evidence>
<dbReference type="GO" id="GO:0004617">
    <property type="term" value="F:phosphoglycerate dehydrogenase activity"/>
    <property type="evidence" value="ECO:0007669"/>
    <property type="project" value="UniProtKB-ARBA"/>
</dbReference>
<dbReference type="GO" id="GO:0006564">
    <property type="term" value="P:L-serine biosynthetic process"/>
    <property type="evidence" value="ECO:0007669"/>
    <property type="project" value="UniProtKB-ARBA"/>
</dbReference>
<dbReference type="InterPro" id="IPR006139">
    <property type="entry name" value="D-isomer_2_OHA_DH_cat_dom"/>
</dbReference>
<evidence type="ECO:0000313" key="7">
    <source>
        <dbReference type="EMBL" id="QXO16611.1"/>
    </source>
</evidence>
<dbReference type="PROSITE" id="PS00670">
    <property type="entry name" value="D_2_HYDROXYACID_DH_2"/>
    <property type="match status" value="1"/>
</dbReference>
<dbReference type="CDD" id="cd12173">
    <property type="entry name" value="PGDH_4"/>
    <property type="match status" value="1"/>
</dbReference>
<dbReference type="PROSITE" id="PS00671">
    <property type="entry name" value="D_2_HYDROXYACID_DH_3"/>
    <property type="match status" value="1"/>
</dbReference>